<evidence type="ECO:0000256" key="1">
    <source>
        <dbReference type="ARBA" id="ARBA00001947"/>
    </source>
</evidence>
<comment type="similarity">
    <text evidence="2">Belongs to the zinc-containing alcohol dehydrogenase family.</text>
</comment>
<feature type="transmembrane region" description="Helical" evidence="7">
    <location>
        <begin position="72"/>
        <end position="97"/>
    </location>
</feature>
<evidence type="ECO:0000259" key="9">
    <source>
        <dbReference type="Pfam" id="PF08240"/>
    </source>
</evidence>
<dbReference type="Gene3D" id="3.40.50.720">
    <property type="entry name" value="NAD(P)-binding Rossmann-like Domain"/>
    <property type="match status" value="1"/>
</dbReference>
<accession>A0A9W9KP00</accession>
<evidence type="ECO:0000256" key="3">
    <source>
        <dbReference type="ARBA" id="ARBA00022723"/>
    </source>
</evidence>
<dbReference type="PANTHER" id="PTHR42940">
    <property type="entry name" value="ALCOHOL DEHYDROGENASE 1-RELATED"/>
    <property type="match status" value="1"/>
</dbReference>
<dbReference type="SUPFAM" id="SSF50129">
    <property type="entry name" value="GroES-like"/>
    <property type="match status" value="1"/>
</dbReference>
<keyword evidence="7" id="KW-1133">Transmembrane helix</keyword>
<gene>
    <name evidence="10" type="ORF">N7532_000558</name>
</gene>
<organism evidence="10 11">
    <name type="scientific">Penicillium argentinense</name>
    <dbReference type="NCBI Taxonomy" id="1131581"/>
    <lineage>
        <taxon>Eukaryota</taxon>
        <taxon>Fungi</taxon>
        <taxon>Dikarya</taxon>
        <taxon>Ascomycota</taxon>
        <taxon>Pezizomycotina</taxon>
        <taxon>Eurotiomycetes</taxon>
        <taxon>Eurotiomycetidae</taxon>
        <taxon>Eurotiales</taxon>
        <taxon>Aspergillaceae</taxon>
        <taxon>Penicillium</taxon>
    </lineage>
</organism>
<dbReference type="Pfam" id="PF00107">
    <property type="entry name" value="ADH_zinc_N"/>
    <property type="match status" value="1"/>
</dbReference>
<feature type="domain" description="Alcohol dehydrogenase-like C-terminal" evidence="8">
    <location>
        <begin position="192"/>
        <end position="314"/>
    </location>
</feature>
<dbReference type="Pfam" id="PF08240">
    <property type="entry name" value="ADH_N"/>
    <property type="match status" value="1"/>
</dbReference>
<dbReference type="Gene3D" id="3.90.180.10">
    <property type="entry name" value="Medium-chain alcohol dehydrogenases, catalytic domain"/>
    <property type="match status" value="1"/>
</dbReference>
<dbReference type="OrthoDB" id="1879366at2759"/>
<dbReference type="InterPro" id="IPR011032">
    <property type="entry name" value="GroES-like_sf"/>
</dbReference>
<keyword evidence="11" id="KW-1185">Reference proteome</keyword>
<dbReference type="GO" id="GO:0046872">
    <property type="term" value="F:metal ion binding"/>
    <property type="evidence" value="ECO:0007669"/>
    <property type="project" value="UniProtKB-KW"/>
</dbReference>
<dbReference type="EMBL" id="JAPQKI010000001">
    <property type="protein sequence ID" value="KAJ5112513.1"/>
    <property type="molecule type" value="Genomic_DNA"/>
</dbReference>
<dbReference type="PANTHER" id="PTHR42940:SF2">
    <property type="entry name" value="DEHYDROGENASE FAMILY OXIDOREDUCTASE, PUTATIVE (JCVI)-RELATED"/>
    <property type="match status" value="1"/>
</dbReference>
<evidence type="ECO:0000256" key="6">
    <source>
        <dbReference type="ARBA" id="ARBA00023027"/>
    </source>
</evidence>
<evidence type="ECO:0000313" key="11">
    <source>
        <dbReference type="Proteomes" id="UP001149074"/>
    </source>
</evidence>
<keyword evidence="7" id="KW-0812">Transmembrane</keyword>
<protein>
    <submittedName>
        <fullName evidence="10">Alcohol dehydrogenase superfamily zinc-type</fullName>
    </submittedName>
</protein>
<dbReference type="Proteomes" id="UP001149074">
    <property type="component" value="Unassembled WGS sequence"/>
</dbReference>
<dbReference type="InterPro" id="IPR036291">
    <property type="entry name" value="NAD(P)-bd_dom_sf"/>
</dbReference>
<dbReference type="GeneID" id="81352041"/>
<dbReference type="GO" id="GO:0004022">
    <property type="term" value="F:alcohol dehydrogenase (NAD+) activity"/>
    <property type="evidence" value="ECO:0007669"/>
    <property type="project" value="TreeGrafter"/>
</dbReference>
<dbReference type="FunFam" id="3.40.50.720:FF:000039">
    <property type="entry name" value="Alcohol dehydrogenase AdhP"/>
    <property type="match status" value="1"/>
</dbReference>
<keyword evidence="4" id="KW-0862">Zinc</keyword>
<evidence type="ECO:0000259" key="8">
    <source>
        <dbReference type="Pfam" id="PF00107"/>
    </source>
</evidence>
<keyword evidence="3" id="KW-0479">Metal-binding</keyword>
<name>A0A9W9KP00_9EURO</name>
<dbReference type="SUPFAM" id="SSF51735">
    <property type="entry name" value="NAD(P)-binding Rossmann-fold domains"/>
    <property type="match status" value="1"/>
</dbReference>
<proteinExistence type="inferred from homology"/>
<keyword evidence="5" id="KW-0560">Oxidoreductase</keyword>
<evidence type="ECO:0000256" key="4">
    <source>
        <dbReference type="ARBA" id="ARBA00022833"/>
    </source>
</evidence>
<keyword evidence="6" id="KW-0520">NAD</keyword>
<evidence type="ECO:0000256" key="5">
    <source>
        <dbReference type="ARBA" id="ARBA00023002"/>
    </source>
</evidence>
<dbReference type="InterPro" id="IPR013154">
    <property type="entry name" value="ADH-like_N"/>
</dbReference>
<sequence>MTIPSTQIAAVVASSGASASSRVDIVSTHPVPAPGDGDLLVKLEYSGVCHSDVHSIKGDTPMLTDVAGHEGVGTVVAGGFTALVSAVKFVLLTILLVRSRGMPARDVSTYVVLKCIYLRTDSNADAIEYIVSPAIHSTRIPQGLSPELAAPLLCAGIAMYSSIMKTKPRPGYWLAPDILCYIQTLTLSYQGVQIAAKKGLNVVAIDKGATKKDLCLSLGAKHFLDFTVVDIVQAVKTLTSGLGAHSVICTANSPGAYEQSVQMLRPLGTLVCVGIPGVPFNLPATPFDMIIRGLTIVGNSAGTAKEMDELLAMAVAGDVKAHVKVFELAEIHDILERLEKSEVEGRIVLKIPA</sequence>
<feature type="domain" description="Alcohol dehydrogenase-like N-terminal" evidence="9">
    <location>
        <begin position="35"/>
        <end position="79"/>
    </location>
</feature>
<dbReference type="InterPro" id="IPR013149">
    <property type="entry name" value="ADH-like_C"/>
</dbReference>
<keyword evidence="7" id="KW-0472">Membrane</keyword>
<reference evidence="10" key="2">
    <citation type="journal article" date="2023" name="IMA Fungus">
        <title>Comparative genomic study of the Penicillium genus elucidates a diverse pangenome and 15 lateral gene transfer events.</title>
        <authorList>
            <person name="Petersen C."/>
            <person name="Sorensen T."/>
            <person name="Nielsen M.R."/>
            <person name="Sondergaard T.E."/>
            <person name="Sorensen J.L."/>
            <person name="Fitzpatrick D.A."/>
            <person name="Frisvad J.C."/>
            <person name="Nielsen K.L."/>
        </authorList>
    </citation>
    <scope>NUCLEOTIDE SEQUENCE</scope>
    <source>
        <strain evidence="10">IBT 30761</strain>
    </source>
</reference>
<evidence type="ECO:0000313" key="10">
    <source>
        <dbReference type="EMBL" id="KAJ5112513.1"/>
    </source>
</evidence>
<dbReference type="AlphaFoldDB" id="A0A9W9KP00"/>
<dbReference type="RefSeq" id="XP_056480286.1">
    <property type="nucleotide sequence ID" value="XM_056613062.1"/>
</dbReference>
<evidence type="ECO:0000256" key="7">
    <source>
        <dbReference type="SAM" id="Phobius"/>
    </source>
</evidence>
<reference evidence="10" key="1">
    <citation type="submission" date="2022-11" db="EMBL/GenBank/DDBJ databases">
        <authorList>
            <person name="Petersen C."/>
        </authorList>
    </citation>
    <scope>NUCLEOTIDE SEQUENCE</scope>
    <source>
        <strain evidence="10">IBT 30761</strain>
    </source>
</reference>
<comment type="cofactor">
    <cofactor evidence="1">
        <name>Zn(2+)</name>
        <dbReference type="ChEBI" id="CHEBI:29105"/>
    </cofactor>
</comment>
<evidence type="ECO:0000256" key="2">
    <source>
        <dbReference type="ARBA" id="ARBA00008072"/>
    </source>
</evidence>
<comment type="caution">
    <text evidence="10">The sequence shown here is derived from an EMBL/GenBank/DDBJ whole genome shotgun (WGS) entry which is preliminary data.</text>
</comment>
<dbReference type="GO" id="GO:0005737">
    <property type="term" value="C:cytoplasm"/>
    <property type="evidence" value="ECO:0007669"/>
    <property type="project" value="TreeGrafter"/>
</dbReference>